<dbReference type="RefSeq" id="XP_018137598.1">
    <property type="nucleotide sequence ID" value="XM_018283280.1"/>
</dbReference>
<dbReference type="Proteomes" id="UP000078397">
    <property type="component" value="Unassembled WGS sequence"/>
</dbReference>
<dbReference type="PANTHER" id="PTHR47655:SF2">
    <property type="entry name" value="QUINIC ACID UTILIZATION ACTIVATOR"/>
    <property type="match status" value="1"/>
</dbReference>
<dbReference type="STRING" id="1380566.A0A179F2D5"/>
<feature type="region of interest" description="Disordered" evidence="2">
    <location>
        <begin position="1"/>
        <end position="26"/>
    </location>
</feature>
<keyword evidence="5" id="KW-1185">Reference proteome</keyword>
<evidence type="ECO:0000313" key="4">
    <source>
        <dbReference type="EMBL" id="OAQ59605.1"/>
    </source>
</evidence>
<dbReference type="CDD" id="cd00067">
    <property type="entry name" value="GAL4"/>
    <property type="match status" value="1"/>
</dbReference>
<dbReference type="InterPro" id="IPR001138">
    <property type="entry name" value="Zn2Cys6_DnaBD"/>
</dbReference>
<accession>A0A179F2D5</accession>
<organism evidence="4 5">
    <name type="scientific">Pochonia chlamydosporia 170</name>
    <dbReference type="NCBI Taxonomy" id="1380566"/>
    <lineage>
        <taxon>Eukaryota</taxon>
        <taxon>Fungi</taxon>
        <taxon>Dikarya</taxon>
        <taxon>Ascomycota</taxon>
        <taxon>Pezizomycotina</taxon>
        <taxon>Sordariomycetes</taxon>
        <taxon>Hypocreomycetidae</taxon>
        <taxon>Hypocreales</taxon>
        <taxon>Clavicipitaceae</taxon>
        <taxon>Pochonia</taxon>
    </lineage>
</organism>
<dbReference type="SMART" id="SM00066">
    <property type="entry name" value="GAL4"/>
    <property type="match status" value="1"/>
</dbReference>
<dbReference type="EMBL" id="LSBJ02000002">
    <property type="protein sequence ID" value="OAQ59605.1"/>
    <property type="molecule type" value="Genomic_DNA"/>
</dbReference>
<dbReference type="PROSITE" id="PS00463">
    <property type="entry name" value="ZN2_CY6_FUNGAL_1"/>
    <property type="match status" value="1"/>
</dbReference>
<reference evidence="4 5" key="1">
    <citation type="journal article" date="2016" name="PLoS Pathog.">
        <title>Biosynthesis of antibiotic leucinostatins in bio-control fungus Purpureocillium lilacinum and their inhibition on phytophthora revealed by genome mining.</title>
        <authorList>
            <person name="Wang G."/>
            <person name="Liu Z."/>
            <person name="Lin R."/>
            <person name="Li E."/>
            <person name="Mao Z."/>
            <person name="Ling J."/>
            <person name="Yang Y."/>
            <person name="Yin W.B."/>
            <person name="Xie B."/>
        </authorList>
    </citation>
    <scope>NUCLEOTIDE SEQUENCE [LARGE SCALE GENOMIC DNA]</scope>
    <source>
        <strain evidence="4">170</strain>
    </source>
</reference>
<name>A0A179F2D5_METCM</name>
<dbReference type="PANTHER" id="PTHR47655">
    <property type="entry name" value="QUINIC ACID UTILIZATION ACTIVATOR"/>
    <property type="match status" value="1"/>
</dbReference>
<feature type="region of interest" description="Disordered" evidence="2">
    <location>
        <begin position="142"/>
        <end position="161"/>
    </location>
</feature>
<dbReference type="SUPFAM" id="SSF57701">
    <property type="entry name" value="Zn2/Cys6 DNA-binding domain"/>
    <property type="match status" value="1"/>
</dbReference>
<comment type="caution">
    <text evidence="4">The sequence shown here is derived from an EMBL/GenBank/DDBJ whole genome shotgun (WGS) entry which is preliminary data.</text>
</comment>
<evidence type="ECO:0000313" key="5">
    <source>
        <dbReference type="Proteomes" id="UP000078397"/>
    </source>
</evidence>
<feature type="domain" description="Zn(2)-C6 fungal-type" evidence="3">
    <location>
        <begin position="32"/>
        <end position="62"/>
    </location>
</feature>
<dbReference type="GO" id="GO:0000981">
    <property type="term" value="F:DNA-binding transcription factor activity, RNA polymerase II-specific"/>
    <property type="evidence" value="ECO:0007669"/>
    <property type="project" value="InterPro"/>
</dbReference>
<dbReference type="PROSITE" id="PS50048">
    <property type="entry name" value="ZN2_CY6_FUNGAL_2"/>
    <property type="match status" value="1"/>
</dbReference>
<dbReference type="InterPro" id="IPR052783">
    <property type="entry name" value="Metabolic/Drug-Res_Regulator"/>
</dbReference>
<dbReference type="KEGG" id="pchm:VFPPC_03826"/>
<evidence type="ECO:0000256" key="1">
    <source>
        <dbReference type="ARBA" id="ARBA00023242"/>
    </source>
</evidence>
<evidence type="ECO:0000259" key="3">
    <source>
        <dbReference type="PROSITE" id="PS50048"/>
    </source>
</evidence>
<dbReference type="AlphaFoldDB" id="A0A179F2D5"/>
<dbReference type="Gene3D" id="4.10.240.10">
    <property type="entry name" value="Zn(2)-C6 fungal-type DNA-binding domain"/>
    <property type="match status" value="1"/>
</dbReference>
<dbReference type="InterPro" id="IPR036864">
    <property type="entry name" value="Zn2-C6_fun-type_DNA-bd_sf"/>
</dbReference>
<proteinExistence type="predicted"/>
<keyword evidence="1" id="KW-0539">Nucleus</keyword>
<dbReference type="CDD" id="cd12148">
    <property type="entry name" value="fungal_TF_MHR"/>
    <property type="match status" value="1"/>
</dbReference>
<dbReference type="OrthoDB" id="3364175at2759"/>
<sequence length="724" mass="79623">MAPKRPARGVAAATSSEQGESSKPKKRRVSLACDACRAAREKCDGGQPECGTCVAQQRTCSYTPATKKRGVQTGYLRTIELSLAWLFDQIPECEESLHHLLNHGQGESNKESRAILGKGSAGHRLQRLWNQNRVRKAIDGLLSDPHIGNSENSDNESDTDVERLASFRDAPSVRSARPTVPSVLQDKTGVPDRILKLPANWKRLLEVYVSYTHCWLPIVNPESLQALAASYPVQGVSWPSHSNDSIYLRHSELWAAMAIASYQDENLVTGSDGASPSASQILQVSRALLPADDEAFNIHSINATVIQAVILIGRGKAVAASLLLSKCVRLLRQLRLTQVTQPENESGFSSFQMDVVSVACDVLDVLTSVYLNQHPMKRFGGMEGTYPTPMLDFTAFDQTWRHVPEKSSTSAPSTKAPQMVQPIRTLVQLHALTSVLSDSHVSKINEKASSETLGPEDLVKNLDSRFGFCNSLVSSGSTPTIPSAYLVKLLFLTATIELASDIRPSLLSGFLETVDSCQSIFEANHTPPVVVLLLQLVQRRARVAEMDEQDRNKWTSVTDMLQNIWHEDKPFPCTGYPATLASDNFTQGHEQLQPTFTPMSTESGPHMDNQIQTRPRAGAFGSNMLSRSKPAEQFPFGYQDAIPNPHFAIDTPLTTHPNDGRVNTHALFPGNHRMSQNFDYDALFEDLGSIGYTDNLEMDSRFMTNLGFAPGCDLAEIFQGDFGV</sequence>
<gene>
    <name evidence="4" type="ORF">VFPPC_03826</name>
</gene>
<dbReference type="GeneID" id="28847274"/>
<evidence type="ECO:0000256" key="2">
    <source>
        <dbReference type="SAM" id="MobiDB-lite"/>
    </source>
</evidence>
<dbReference type="GO" id="GO:0008270">
    <property type="term" value="F:zinc ion binding"/>
    <property type="evidence" value="ECO:0007669"/>
    <property type="project" value="InterPro"/>
</dbReference>
<dbReference type="Pfam" id="PF00172">
    <property type="entry name" value="Zn_clus"/>
    <property type="match status" value="1"/>
</dbReference>
<protein>
    <submittedName>
        <fullName evidence="4">Fungal zn(2)-Cys(6) binuclear cluster domain-containing protein</fullName>
    </submittedName>
</protein>
<dbReference type="GO" id="GO:0045944">
    <property type="term" value="P:positive regulation of transcription by RNA polymerase II"/>
    <property type="evidence" value="ECO:0007669"/>
    <property type="project" value="TreeGrafter"/>
</dbReference>